<evidence type="ECO:0000313" key="2">
    <source>
        <dbReference type="Proteomes" id="UP001195483"/>
    </source>
</evidence>
<reference evidence="1" key="3">
    <citation type="submission" date="2023-05" db="EMBL/GenBank/DDBJ databases">
        <authorList>
            <person name="Smith C.H."/>
        </authorList>
    </citation>
    <scope>NUCLEOTIDE SEQUENCE</scope>
    <source>
        <strain evidence="1">CHS0354</strain>
        <tissue evidence="1">Mantle</tissue>
    </source>
</reference>
<accession>A0AAE0TBG6</accession>
<name>A0AAE0TBG6_9BIVA</name>
<gene>
    <name evidence="1" type="ORF">CHS0354_036973</name>
</gene>
<proteinExistence type="predicted"/>
<organism evidence="1 2">
    <name type="scientific">Potamilus streckersoni</name>
    <dbReference type="NCBI Taxonomy" id="2493646"/>
    <lineage>
        <taxon>Eukaryota</taxon>
        <taxon>Metazoa</taxon>
        <taxon>Spiralia</taxon>
        <taxon>Lophotrochozoa</taxon>
        <taxon>Mollusca</taxon>
        <taxon>Bivalvia</taxon>
        <taxon>Autobranchia</taxon>
        <taxon>Heteroconchia</taxon>
        <taxon>Palaeoheterodonta</taxon>
        <taxon>Unionida</taxon>
        <taxon>Unionoidea</taxon>
        <taxon>Unionidae</taxon>
        <taxon>Ambleminae</taxon>
        <taxon>Lampsilini</taxon>
        <taxon>Potamilus</taxon>
    </lineage>
</organism>
<keyword evidence="2" id="KW-1185">Reference proteome</keyword>
<dbReference type="Proteomes" id="UP001195483">
    <property type="component" value="Unassembled WGS sequence"/>
</dbReference>
<sequence length="67" mass="7834">MKRKKKRKTKLQVNKILNQSMEYDNNLGVLEEDASEEIEVEDKHGDNTVADIHTRAVYIIRYAAMKI</sequence>
<reference evidence="1" key="2">
    <citation type="journal article" date="2021" name="Genome Biol. Evol.">
        <title>Developing a high-quality reference genome for a parasitic bivalve with doubly uniparental inheritance (Bivalvia: Unionida).</title>
        <authorList>
            <person name="Smith C.H."/>
        </authorList>
    </citation>
    <scope>NUCLEOTIDE SEQUENCE</scope>
    <source>
        <strain evidence="1">CHS0354</strain>
        <tissue evidence="1">Mantle</tissue>
    </source>
</reference>
<protein>
    <submittedName>
        <fullName evidence="1">Uncharacterized protein</fullName>
    </submittedName>
</protein>
<dbReference type="EMBL" id="JAEAOA010002168">
    <property type="protein sequence ID" value="KAK3607355.1"/>
    <property type="molecule type" value="Genomic_DNA"/>
</dbReference>
<dbReference type="AlphaFoldDB" id="A0AAE0TBG6"/>
<evidence type="ECO:0000313" key="1">
    <source>
        <dbReference type="EMBL" id="KAK3607355.1"/>
    </source>
</evidence>
<reference evidence="1" key="1">
    <citation type="journal article" date="2021" name="Genome Biol. Evol.">
        <title>A High-Quality Reference Genome for a Parasitic Bivalve with Doubly Uniparental Inheritance (Bivalvia: Unionida).</title>
        <authorList>
            <person name="Smith C.H."/>
        </authorList>
    </citation>
    <scope>NUCLEOTIDE SEQUENCE</scope>
    <source>
        <strain evidence="1">CHS0354</strain>
    </source>
</reference>
<comment type="caution">
    <text evidence="1">The sequence shown here is derived from an EMBL/GenBank/DDBJ whole genome shotgun (WGS) entry which is preliminary data.</text>
</comment>